<keyword evidence="2 6" id="KW-0812">Transmembrane</keyword>
<keyword evidence="3 6" id="KW-1133">Transmembrane helix</keyword>
<evidence type="ECO:0000256" key="4">
    <source>
        <dbReference type="ARBA" id="ARBA00023065"/>
    </source>
</evidence>
<evidence type="ECO:0000256" key="5">
    <source>
        <dbReference type="ARBA" id="ARBA00023136"/>
    </source>
</evidence>
<evidence type="ECO:0000313" key="9">
    <source>
        <dbReference type="Proteomes" id="UP001280581"/>
    </source>
</evidence>
<comment type="subcellular location">
    <subcellularLocation>
        <location evidence="1">Membrane</location>
        <topology evidence="1">Multi-pass membrane protein</topology>
    </subcellularLocation>
</comment>
<evidence type="ECO:0000256" key="1">
    <source>
        <dbReference type="ARBA" id="ARBA00004141"/>
    </source>
</evidence>
<dbReference type="InterPro" id="IPR013130">
    <property type="entry name" value="Fe3_Rdtase_TM_dom"/>
</dbReference>
<dbReference type="GO" id="GO:0006811">
    <property type="term" value="P:monoatomic ion transport"/>
    <property type="evidence" value="ECO:0007669"/>
    <property type="project" value="UniProtKB-KW"/>
</dbReference>
<dbReference type="GO" id="GO:0016491">
    <property type="term" value="F:oxidoreductase activity"/>
    <property type="evidence" value="ECO:0007669"/>
    <property type="project" value="UniProtKB-ARBA"/>
</dbReference>
<dbReference type="Proteomes" id="UP001280581">
    <property type="component" value="Unassembled WGS sequence"/>
</dbReference>
<evidence type="ECO:0000259" key="7">
    <source>
        <dbReference type="Pfam" id="PF01794"/>
    </source>
</evidence>
<dbReference type="AlphaFoldDB" id="A0AAN6LYK0"/>
<sequence length="204" mass="22879">MDYFNYKFLPRTPEINAHRRVYLDQYANIAQTSQLAVHLLILLYNLATSKNASNSRKNSNGAPVTSRLNTEISRGCGTYGQWIFGLAWTAWLGYLVVAETAPDFMHITKRFGIIAASQLPIHYLLAMPYPNSPLQLLFKSPRSLNLALHKVTGKIIIAFFAAHVTLYSSAFVQMGLFWSSITQLKFAVAGLWSSYLFSGFMSAI</sequence>
<evidence type="ECO:0000256" key="6">
    <source>
        <dbReference type="SAM" id="Phobius"/>
    </source>
</evidence>
<keyword evidence="9" id="KW-1185">Reference proteome</keyword>
<feature type="transmembrane region" description="Helical" evidence="6">
    <location>
        <begin position="110"/>
        <end position="131"/>
    </location>
</feature>
<proteinExistence type="predicted"/>
<accession>A0AAN6LYK0</accession>
<evidence type="ECO:0000313" key="8">
    <source>
        <dbReference type="EMBL" id="KAK3207675.1"/>
    </source>
</evidence>
<reference evidence="8 9" key="1">
    <citation type="submission" date="2021-02" db="EMBL/GenBank/DDBJ databases">
        <title>Genome assembly of Pseudopithomyces chartarum.</title>
        <authorList>
            <person name="Jauregui R."/>
            <person name="Singh J."/>
            <person name="Voisey C."/>
        </authorList>
    </citation>
    <scope>NUCLEOTIDE SEQUENCE [LARGE SCALE GENOMIC DNA]</scope>
    <source>
        <strain evidence="8 9">AGR01</strain>
    </source>
</reference>
<comment type="caution">
    <text evidence="8">The sequence shown here is derived from an EMBL/GenBank/DDBJ whole genome shotgun (WGS) entry which is preliminary data.</text>
</comment>
<protein>
    <recommendedName>
        <fullName evidence="7">Ferric oxidoreductase domain-containing protein</fullName>
    </recommendedName>
</protein>
<evidence type="ECO:0000256" key="3">
    <source>
        <dbReference type="ARBA" id="ARBA00022989"/>
    </source>
</evidence>
<dbReference type="GO" id="GO:0016020">
    <property type="term" value="C:membrane"/>
    <property type="evidence" value="ECO:0007669"/>
    <property type="project" value="UniProtKB-SubCell"/>
</dbReference>
<dbReference type="EMBL" id="WVTA01000009">
    <property type="protein sequence ID" value="KAK3207675.1"/>
    <property type="molecule type" value="Genomic_DNA"/>
</dbReference>
<name>A0AAN6LYK0_9PLEO</name>
<keyword evidence="4" id="KW-0813">Transport</keyword>
<feature type="transmembrane region" description="Helical" evidence="6">
    <location>
        <begin position="79"/>
        <end position="98"/>
    </location>
</feature>
<keyword evidence="4" id="KW-0406">Ion transport</keyword>
<keyword evidence="5 6" id="KW-0472">Membrane</keyword>
<feature type="domain" description="Ferric oxidoreductase" evidence="7">
    <location>
        <begin position="111"/>
        <end position="198"/>
    </location>
</feature>
<evidence type="ECO:0000256" key="2">
    <source>
        <dbReference type="ARBA" id="ARBA00022692"/>
    </source>
</evidence>
<feature type="transmembrane region" description="Helical" evidence="6">
    <location>
        <begin position="151"/>
        <end position="172"/>
    </location>
</feature>
<dbReference type="Pfam" id="PF01794">
    <property type="entry name" value="Ferric_reduct"/>
    <property type="match status" value="1"/>
</dbReference>
<organism evidence="8 9">
    <name type="scientific">Pseudopithomyces chartarum</name>
    <dbReference type="NCBI Taxonomy" id="1892770"/>
    <lineage>
        <taxon>Eukaryota</taxon>
        <taxon>Fungi</taxon>
        <taxon>Dikarya</taxon>
        <taxon>Ascomycota</taxon>
        <taxon>Pezizomycotina</taxon>
        <taxon>Dothideomycetes</taxon>
        <taxon>Pleosporomycetidae</taxon>
        <taxon>Pleosporales</taxon>
        <taxon>Massarineae</taxon>
        <taxon>Didymosphaeriaceae</taxon>
        <taxon>Pseudopithomyces</taxon>
    </lineage>
</organism>
<gene>
    <name evidence="8" type="ORF">GRF29_103g1744048</name>
</gene>